<dbReference type="EMBL" id="JANGCH010000003">
    <property type="protein sequence ID" value="MCQ5121321.1"/>
    <property type="molecule type" value="Genomic_DNA"/>
</dbReference>
<protein>
    <submittedName>
        <fullName evidence="2">Molybdopterin-binding protein</fullName>
    </submittedName>
</protein>
<evidence type="ECO:0000313" key="3">
    <source>
        <dbReference type="Proteomes" id="UP001524435"/>
    </source>
</evidence>
<dbReference type="Pfam" id="PF18146">
    <property type="entry name" value="CinA_KH"/>
    <property type="match status" value="1"/>
</dbReference>
<proteinExistence type="predicted"/>
<dbReference type="Proteomes" id="UP001524435">
    <property type="component" value="Unassembled WGS sequence"/>
</dbReference>
<keyword evidence="3" id="KW-1185">Reference proteome</keyword>
<dbReference type="Gene3D" id="3.30.70.2860">
    <property type="match status" value="1"/>
</dbReference>
<organism evidence="2 3">
    <name type="scientific">Massilicoli timonensis</name>
    <dbReference type="NCBI Taxonomy" id="2015901"/>
    <lineage>
        <taxon>Bacteria</taxon>
        <taxon>Bacillati</taxon>
        <taxon>Bacillota</taxon>
        <taxon>Erysipelotrichia</taxon>
        <taxon>Erysipelotrichales</taxon>
        <taxon>Erysipelotrichaceae</taxon>
        <taxon>Massilicoli</taxon>
    </lineage>
</organism>
<dbReference type="InterPro" id="IPR041424">
    <property type="entry name" value="CinA_KH"/>
</dbReference>
<dbReference type="SMART" id="SM00852">
    <property type="entry name" value="MoCF_biosynth"/>
    <property type="match status" value="1"/>
</dbReference>
<reference evidence="2 3" key="1">
    <citation type="submission" date="2022-06" db="EMBL/GenBank/DDBJ databases">
        <title>Isolation of gut microbiota from human fecal samples.</title>
        <authorList>
            <person name="Pamer E.G."/>
            <person name="Barat B."/>
            <person name="Waligurski E."/>
            <person name="Medina S."/>
            <person name="Paddock L."/>
            <person name="Mostad J."/>
        </authorList>
    </citation>
    <scope>NUCLEOTIDE SEQUENCE [LARGE SCALE GENOMIC DNA]</scope>
    <source>
        <strain evidence="2 3">DFI.6.1</strain>
    </source>
</reference>
<evidence type="ECO:0000259" key="1">
    <source>
        <dbReference type="SMART" id="SM00852"/>
    </source>
</evidence>
<feature type="domain" description="MoaB/Mog" evidence="1">
    <location>
        <begin position="4"/>
        <end position="172"/>
    </location>
</feature>
<dbReference type="CDD" id="cd00885">
    <property type="entry name" value="cinA"/>
    <property type="match status" value="1"/>
</dbReference>
<dbReference type="RefSeq" id="WP_256197477.1">
    <property type="nucleotide sequence ID" value="NZ_CANTYB010000083.1"/>
</dbReference>
<dbReference type="InterPro" id="IPR050101">
    <property type="entry name" value="CinA"/>
</dbReference>
<sequence>MDVELICVGTELLLGEIVNTNAAYIAKRLAEEGMNLYHACVVGDNPKRLKAALELAFSRSDLIITTGGLGPTADDVTKEVIADLLGQRLVFDVAAYENLIKRLKANVKDAKISENNRKQALVPEGCDVYENEYGTAPGFHCTVQNKHIIVLPGPPKEMRAMFETEVTPFLRTQSHLFYARRMVKTHGLKESTISEYLQSHMEQKNPTVATYAKPYGTDVRVMASASSLHQAEQMCESCAAEVCAILKDAVYSIDGMSLEETAIAHLQACGLKLMIVDGGSRGVLLSLLGKGAMEEVLLDYRLMHTTVSSPLLAAEDKSKEILTVSIASPKMDADGKMNVTITYQGAIDEQEIISSYQDGEGFYNRISYAVLDRIRRI</sequence>
<name>A0ABT1SJB7_9FIRM</name>
<dbReference type="PANTHER" id="PTHR13939">
    <property type="entry name" value="NICOTINAMIDE-NUCLEOTIDE AMIDOHYDROLASE PNCC"/>
    <property type="match status" value="1"/>
</dbReference>
<dbReference type="Gene3D" id="3.40.980.10">
    <property type="entry name" value="MoaB/Mog-like domain"/>
    <property type="match status" value="1"/>
</dbReference>
<dbReference type="InterPro" id="IPR001453">
    <property type="entry name" value="MoaB/Mog_dom"/>
</dbReference>
<dbReference type="PANTHER" id="PTHR13939:SF0">
    <property type="entry name" value="NMN AMIDOHYDROLASE-LIKE PROTEIN YFAY"/>
    <property type="match status" value="1"/>
</dbReference>
<dbReference type="Pfam" id="PF00994">
    <property type="entry name" value="MoCF_biosynth"/>
    <property type="match status" value="1"/>
</dbReference>
<accession>A0ABT1SJB7</accession>
<dbReference type="InterPro" id="IPR036425">
    <property type="entry name" value="MoaB/Mog-like_dom_sf"/>
</dbReference>
<comment type="caution">
    <text evidence="2">The sequence shown here is derived from an EMBL/GenBank/DDBJ whole genome shotgun (WGS) entry which is preliminary data.</text>
</comment>
<evidence type="ECO:0000313" key="2">
    <source>
        <dbReference type="EMBL" id="MCQ5121321.1"/>
    </source>
</evidence>
<dbReference type="SUPFAM" id="SSF53218">
    <property type="entry name" value="Molybdenum cofactor biosynthesis proteins"/>
    <property type="match status" value="1"/>
</dbReference>
<gene>
    <name evidence="2" type="ORF">NE663_03470</name>
</gene>
<dbReference type="NCBIfam" id="TIGR00177">
    <property type="entry name" value="molyb_syn"/>
    <property type="match status" value="1"/>
</dbReference>